<evidence type="ECO:0000313" key="3">
    <source>
        <dbReference type="Proteomes" id="UP001203338"/>
    </source>
</evidence>
<keyword evidence="1" id="KW-0732">Signal</keyword>
<proteinExistence type="predicted"/>
<sequence>MALRASFICGLLFAATCSASAVSAQTLSATNQEDSAQEWYQFDILLFSQKSQSSTKEHPPALTEHKFPLNAVNLYTSEQLTVKKEFLPTPGLRVEELPPPQAGEIIDQETVEVTSGTAVPQEILGNPTPLAAPVIEQQNSAPFEYYEDSMVPDDAELKPEAQQPELVDRKPNLATEAFILLPDSLSGLKAENSSLRRAKDYKVLWKASFRMPLDRDRHPVPIKIEAGRKVGHTYQVEGTISLSQKRFLHADTDLWVNTLNPVRPVEEVLAGDSVLIPLSIEEAYAIQPPVASDDLPETLVNIFPYTENMPVKSSKRLQLSKLNFIDHPDIGILIKVTPYKLPELEAELTPVSD</sequence>
<keyword evidence="3" id="KW-1185">Reference proteome</keyword>
<feature type="signal peptide" evidence="1">
    <location>
        <begin position="1"/>
        <end position="24"/>
    </location>
</feature>
<accession>A0ABT0PEX2</accession>
<comment type="caution">
    <text evidence="2">The sequence shown here is derived from an EMBL/GenBank/DDBJ whole genome shotgun (WGS) entry which is preliminary data.</text>
</comment>
<gene>
    <name evidence="2" type="ORF">M3P05_07640</name>
</gene>
<name>A0ABT0PEX2_9GAMM</name>
<protein>
    <submittedName>
        <fullName evidence="2">Peptidoglycan binding protein CsiV</fullName>
    </submittedName>
</protein>
<evidence type="ECO:0000256" key="1">
    <source>
        <dbReference type="SAM" id="SignalP"/>
    </source>
</evidence>
<evidence type="ECO:0000313" key="2">
    <source>
        <dbReference type="EMBL" id="MCL6269811.1"/>
    </source>
</evidence>
<dbReference type="InterPro" id="IPR021241">
    <property type="entry name" value="CsiV"/>
</dbReference>
<organism evidence="2 3">
    <name type="scientific">Parendozoicomonas callyspongiae</name>
    <dbReference type="NCBI Taxonomy" id="2942213"/>
    <lineage>
        <taxon>Bacteria</taxon>
        <taxon>Pseudomonadati</taxon>
        <taxon>Pseudomonadota</taxon>
        <taxon>Gammaproteobacteria</taxon>
        <taxon>Oceanospirillales</taxon>
        <taxon>Endozoicomonadaceae</taxon>
        <taxon>Parendozoicomonas</taxon>
    </lineage>
</organism>
<dbReference type="RefSeq" id="WP_249698904.1">
    <property type="nucleotide sequence ID" value="NZ_JAMFLX010000008.1"/>
</dbReference>
<dbReference type="Pfam" id="PF10972">
    <property type="entry name" value="CsiV"/>
    <property type="match status" value="1"/>
</dbReference>
<reference evidence="2 3" key="1">
    <citation type="submission" date="2022-05" db="EMBL/GenBank/DDBJ databases">
        <authorList>
            <person name="Park J.-S."/>
        </authorList>
    </citation>
    <scope>NUCLEOTIDE SEQUENCE [LARGE SCALE GENOMIC DNA]</scope>
    <source>
        <strain evidence="2 3">2012CJ34-2</strain>
    </source>
</reference>
<dbReference type="Proteomes" id="UP001203338">
    <property type="component" value="Unassembled WGS sequence"/>
</dbReference>
<dbReference type="EMBL" id="JAMFLX010000008">
    <property type="protein sequence ID" value="MCL6269811.1"/>
    <property type="molecule type" value="Genomic_DNA"/>
</dbReference>
<feature type="chain" id="PRO_5045130550" evidence="1">
    <location>
        <begin position="25"/>
        <end position="353"/>
    </location>
</feature>